<dbReference type="EMBL" id="KL363185">
    <property type="protein sequence ID" value="KFD58095.1"/>
    <property type="molecule type" value="Genomic_DNA"/>
</dbReference>
<dbReference type="Pfam" id="PF07910">
    <property type="entry name" value="Peptidase_C78"/>
    <property type="match status" value="1"/>
</dbReference>
<accession>A0A085MLJ9</accession>
<dbReference type="AlphaFoldDB" id="A0A085MLJ9"/>
<evidence type="ECO:0000313" key="3">
    <source>
        <dbReference type="EMBL" id="KFD58095.1"/>
    </source>
</evidence>
<evidence type="ECO:0000313" key="4">
    <source>
        <dbReference type="EMBL" id="KFD61188.1"/>
    </source>
</evidence>
<organism evidence="3 5">
    <name type="scientific">Trichuris suis</name>
    <name type="common">pig whipworm</name>
    <dbReference type="NCBI Taxonomy" id="68888"/>
    <lineage>
        <taxon>Eukaryota</taxon>
        <taxon>Metazoa</taxon>
        <taxon>Ecdysozoa</taxon>
        <taxon>Nematoda</taxon>
        <taxon>Enoplea</taxon>
        <taxon>Dorylaimia</taxon>
        <taxon>Trichinellida</taxon>
        <taxon>Trichuridae</taxon>
        <taxon>Trichuris</taxon>
    </lineage>
</organism>
<evidence type="ECO:0000259" key="2">
    <source>
        <dbReference type="Pfam" id="PF07910"/>
    </source>
</evidence>
<reference evidence="3 5" key="1">
    <citation type="journal article" date="2014" name="Nat. Genet.">
        <title>Genome and transcriptome of the porcine whipworm Trichuris suis.</title>
        <authorList>
            <person name="Jex A.R."/>
            <person name="Nejsum P."/>
            <person name="Schwarz E.M."/>
            <person name="Hu L."/>
            <person name="Young N.D."/>
            <person name="Hall R.S."/>
            <person name="Korhonen P.K."/>
            <person name="Liao S."/>
            <person name="Thamsborg S."/>
            <person name="Xia J."/>
            <person name="Xu P."/>
            <person name="Wang S."/>
            <person name="Scheerlinck J.P."/>
            <person name="Hofmann A."/>
            <person name="Sternberg P.W."/>
            <person name="Wang J."/>
            <person name="Gasser R.B."/>
        </authorList>
    </citation>
    <scope>NUCLEOTIDE SEQUENCE [LARGE SCALE GENOMIC DNA]</scope>
    <source>
        <strain evidence="4">DCEP-RM93F</strain>
        <strain evidence="3">DCEP-RM93M</strain>
    </source>
</reference>
<dbReference type="Proteomes" id="UP000030764">
    <property type="component" value="Unassembled WGS sequence"/>
</dbReference>
<feature type="domain" description="UFSP1/2/DUB catalytic" evidence="2">
    <location>
        <begin position="54"/>
        <end position="135"/>
    </location>
</feature>
<evidence type="ECO:0000313" key="5">
    <source>
        <dbReference type="Proteomes" id="UP000030764"/>
    </source>
</evidence>
<dbReference type="InterPro" id="IPR012462">
    <property type="entry name" value="UFSP1/2_DUB_cat"/>
</dbReference>
<keyword evidence="1" id="KW-0378">Hydrolase</keyword>
<dbReference type="Gene3D" id="3.90.70.130">
    <property type="match status" value="1"/>
</dbReference>
<dbReference type="GO" id="GO:0016787">
    <property type="term" value="F:hydrolase activity"/>
    <property type="evidence" value="ECO:0007669"/>
    <property type="project" value="UniProtKB-KW"/>
</dbReference>
<dbReference type="EMBL" id="KL367632">
    <property type="protein sequence ID" value="KFD61188.1"/>
    <property type="molecule type" value="Genomic_DNA"/>
</dbReference>
<keyword evidence="5" id="KW-1185">Reference proteome</keyword>
<name>A0A085MLJ9_9BILA</name>
<evidence type="ECO:0000256" key="1">
    <source>
        <dbReference type="ARBA" id="ARBA00022801"/>
    </source>
</evidence>
<gene>
    <name evidence="3" type="ORF">M513_00858</name>
    <name evidence="4" type="ORF">M514_00858</name>
</gene>
<proteinExistence type="predicted"/>
<dbReference type="Proteomes" id="UP000030758">
    <property type="component" value="Unassembled WGS sequence"/>
</dbReference>
<sequence>MMFPLHERINAENRMHFVRGVASKLRLLCVLAKAQEVNVCSPILYSSVAKFDFTYGCCYRNLQMMISCLAARSDFYEVLFDGFVGIPTVPKIQTIIEKAWGEGFDSCGRSELKGTLVHTSKWIGPEEVLAFFALFRIN</sequence>
<protein>
    <recommendedName>
        <fullName evidence="2">UFSP1/2/DUB catalytic domain-containing protein</fullName>
    </recommendedName>
</protein>